<dbReference type="GO" id="GO:0034727">
    <property type="term" value="P:piecemeal microautophagy of the nucleus"/>
    <property type="evidence" value="ECO:0007669"/>
    <property type="project" value="TreeGrafter"/>
</dbReference>
<evidence type="ECO:0000256" key="2">
    <source>
        <dbReference type="ARBA" id="ARBA00010958"/>
    </source>
</evidence>
<dbReference type="Proteomes" id="UP001162131">
    <property type="component" value="Unassembled WGS sequence"/>
</dbReference>
<name>A0AAU9K7Q7_9CILI</name>
<dbReference type="GO" id="GO:0005737">
    <property type="term" value="C:cytoplasm"/>
    <property type="evidence" value="ECO:0007669"/>
    <property type="project" value="UniProtKB-SubCell"/>
</dbReference>
<dbReference type="SUPFAM" id="SSF54001">
    <property type="entry name" value="Cysteine proteinases"/>
    <property type="match status" value="1"/>
</dbReference>
<evidence type="ECO:0000256" key="9">
    <source>
        <dbReference type="ARBA" id="ARBA00023006"/>
    </source>
</evidence>
<dbReference type="AlphaFoldDB" id="A0AAU9K7Q7"/>
<evidence type="ECO:0000256" key="1">
    <source>
        <dbReference type="ARBA" id="ARBA00004496"/>
    </source>
</evidence>
<dbReference type="GO" id="GO:0000045">
    <property type="term" value="P:autophagosome assembly"/>
    <property type="evidence" value="ECO:0007669"/>
    <property type="project" value="TreeGrafter"/>
</dbReference>
<comment type="similarity">
    <text evidence="2 11">Belongs to the peptidase C54 family.</text>
</comment>
<evidence type="ECO:0000256" key="8">
    <source>
        <dbReference type="ARBA" id="ARBA00022927"/>
    </source>
</evidence>
<evidence type="ECO:0000313" key="14">
    <source>
        <dbReference type="Proteomes" id="UP001162131"/>
    </source>
</evidence>
<keyword evidence="3" id="KW-0813">Transport</keyword>
<evidence type="ECO:0000256" key="7">
    <source>
        <dbReference type="ARBA" id="ARBA00022807"/>
    </source>
</evidence>
<comment type="catalytic activity">
    <reaction evidence="10">
        <text>[protein]-C-terminal L-amino acid-glycyl-phosphatidylethanolamide + H2O = [protein]-C-terminal L-amino acid-glycine + a 1,2-diacyl-sn-glycero-3-phosphoethanolamine</text>
        <dbReference type="Rhea" id="RHEA:67548"/>
        <dbReference type="Rhea" id="RHEA-COMP:17323"/>
        <dbReference type="Rhea" id="RHEA-COMP:17324"/>
        <dbReference type="ChEBI" id="CHEBI:15377"/>
        <dbReference type="ChEBI" id="CHEBI:64612"/>
        <dbReference type="ChEBI" id="CHEBI:172940"/>
        <dbReference type="ChEBI" id="CHEBI:172941"/>
    </reaction>
    <physiologicalReaction direction="left-to-right" evidence="10">
        <dbReference type="Rhea" id="RHEA:67549"/>
    </physiologicalReaction>
</comment>
<dbReference type="GO" id="GO:0015031">
    <property type="term" value="P:protein transport"/>
    <property type="evidence" value="ECO:0007669"/>
    <property type="project" value="UniProtKB-KW"/>
</dbReference>
<dbReference type="EMBL" id="CAJZBQ010000056">
    <property type="protein sequence ID" value="CAG9332969.1"/>
    <property type="molecule type" value="Genomic_DNA"/>
</dbReference>
<keyword evidence="8 11" id="KW-0653">Protein transport</keyword>
<reference evidence="13" key="1">
    <citation type="submission" date="2021-09" db="EMBL/GenBank/DDBJ databases">
        <authorList>
            <consortium name="AG Swart"/>
            <person name="Singh M."/>
            <person name="Singh A."/>
            <person name="Seah K."/>
            <person name="Emmerich C."/>
        </authorList>
    </citation>
    <scope>NUCLEOTIDE SEQUENCE</scope>
    <source>
        <strain evidence="13">ATCC30299</strain>
    </source>
</reference>
<dbReference type="InterPro" id="IPR038765">
    <property type="entry name" value="Papain-like_cys_pep_sf"/>
</dbReference>
<keyword evidence="6 11" id="KW-0378">Hydrolase</keyword>
<keyword evidence="5 11" id="KW-0645">Protease</keyword>
<evidence type="ECO:0000256" key="11">
    <source>
        <dbReference type="RuleBase" id="RU363115"/>
    </source>
</evidence>
<accession>A0AAU9K7Q7</accession>
<keyword evidence="9 11" id="KW-0072">Autophagy</keyword>
<organism evidence="13 14">
    <name type="scientific">Blepharisma stoltei</name>
    <dbReference type="NCBI Taxonomy" id="1481888"/>
    <lineage>
        <taxon>Eukaryota</taxon>
        <taxon>Sar</taxon>
        <taxon>Alveolata</taxon>
        <taxon>Ciliophora</taxon>
        <taxon>Postciliodesmatophora</taxon>
        <taxon>Heterotrichea</taxon>
        <taxon>Heterotrichida</taxon>
        <taxon>Blepharismidae</taxon>
        <taxon>Blepharisma</taxon>
    </lineage>
</organism>
<evidence type="ECO:0000313" key="13">
    <source>
        <dbReference type="EMBL" id="CAG9332969.1"/>
    </source>
</evidence>
<evidence type="ECO:0000256" key="3">
    <source>
        <dbReference type="ARBA" id="ARBA00022448"/>
    </source>
</evidence>
<dbReference type="GO" id="GO:0016485">
    <property type="term" value="P:protein processing"/>
    <property type="evidence" value="ECO:0007669"/>
    <property type="project" value="TreeGrafter"/>
</dbReference>
<keyword evidence="4 11" id="KW-0963">Cytoplasm</keyword>
<comment type="subcellular location">
    <subcellularLocation>
        <location evidence="1 11">Cytoplasm</location>
    </subcellularLocation>
</comment>
<sequence>MIDNNQSTIELSIEDSIIEINNNNYEETKTHDLQMLSSQIFRNDPKDISLYDSEKEIPITIRSDWFSNFSTNVRYQISEVPIMPIFGYEKVDFSIGSSPVIMLAKKYQIKDELPENVQYKFSQDFRKLIWVTYRYGYKPLERIEGENIIAYSSDTGWGCTVRVGQMLLMRTLQLHFYTESYECYQLLQLIQENLLDAPYSIQQIAAVGTELGKKPGDWYSPSTMCHAIDKLLTLHPIPKLKSKIFMETIIYKDQLYSVAGDVDIDDFLSNCVLCKKSEGYYCEKCREKLNSIEWNKSMLVMIPLMLGLGSIHQEYYETLKFFLNIPQTVGIIGGKPKSALYIVGYQNDSLLFLDPHLAQQACTSDQDLLNKIETYHCSSYKLIPMSSAESSISLGYYFRNKESFLEFERIISENRDAIKGLIGVQEFTPQYCTEDFEVPDIKTSDSDEEYVVL</sequence>
<keyword evidence="7" id="KW-0788">Thiol protease</keyword>
<dbReference type="GO" id="GO:0035973">
    <property type="term" value="P:aggrephagy"/>
    <property type="evidence" value="ECO:0007669"/>
    <property type="project" value="TreeGrafter"/>
</dbReference>
<dbReference type="GO" id="GO:0019786">
    <property type="term" value="F:protein-phosphatidylethanolamide deconjugating activity"/>
    <property type="evidence" value="ECO:0007669"/>
    <property type="project" value="InterPro"/>
</dbReference>
<gene>
    <name evidence="13" type="ORF">BSTOLATCC_MIC57790</name>
</gene>
<dbReference type="Pfam" id="PF03416">
    <property type="entry name" value="Peptidase_C54"/>
    <property type="match status" value="1"/>
</dbReference>
<evidence type="ECO:0000256" key="5">
    <source>
        <dbReference type="ARBA" id="ARBA00022670"/>
    </source>
</evidence>
<comment type="caution">
    <text evidence="13">The sequence shown here is derived from an EMBL/GenBank/DDBJ whole genome shotgun (WGS) entry which is preliminary data.</text>
</comment>
<dbReference type="EC" id="3.4.22.-" evidence="11"/>
<evidence type="ECO:0000256" key="10">
    <source>
        <dbReference type="ARBA" id="ARBA00029362"/>
    </source>
</evidence>
<dbReference type="GO" id="GO:0004197">
    <property type="term" value="F:cysteine-type endopeptidase activity"/>
    <property type="evidence" value="ECO:0007669"/>
    <property type="project" value="TreeGrafter"/>
</dbReference>
<dbReference type="PANTHER" id="PTHR22624:SF49">
    <property type="entry name" value="CYSTEINE PROTEASE"/>
    <property type="match status" value="1"/>
</dbReference>
<comment type="function">
    <text evidence="11">Cysteine protease that plays a key role in autophagy by mediating both proteolytic activation and delipidation of ATG8 family proteins.</text>
</comment>
<protein>
    <recommendedName>
        <fullName evidence="11">Cysteine protease</fullName>
        <ecNumber evidence="11">3.4.22.-</ecNumber>
    </recommendedName>
</protein>
<dbReference type="PANTHER" id="PTHR22624">
    <property type="entry name" value="CYSTEINE PROTEASE ATG4"/>
    <property type="match status" value="1"/>
</dbReference>
<feature type="domain" description="Peptidase C54 catalytic" evidence="12">
    <location>
        <begin position="120"/>
        <end position="407"/>
    </location>
</feature>
<dbReference type="GO" id="GO:0000423">
    <property type="term" value="P:mitophagy"/>
    <property type="evidence" value="ECO:0007669"/>
    <property type="project" value="TreeGrafter"/>
</dbReference>
<keyword evidence="14" id="KW-1185">Reference proteome</keyword>
<dbReference type="InterPro" id="IPR046792">
    <property type="entry name" value="Peptidase_C54_cat"/>
</dbReference>
<evidence type="ECO:0000256" key="6">
    <source>
        <dbReference type="ARBA" id="ARBA00022801"/>
    </source>
</evidence>
<evidence type="ECO:0000256" key="4">
    <source>
        <dbReference type="ARBA" id="ARBA00022490"/>
    </source>
</evidence>
<evidence type="ECO:0000259" key="12">
    <source>
        <dbReference type="Pfam" id="PF03416"/>
    </source>
</evidence>
<dbReference type="InterPro" id="IPR005078">
    <property type="entry name" value="Peptidase_C54"/>
</dbReference>
<proteinExistence type="inferred from homology"/>